<dbReference type="AlphaFoldDB" id="A0A099I8K4"/>
<feature type="domain" description="DUF2207" evidence="3">
    <location>
        <begin position="30"/>
        <end position="186"/>
    </location>
</feature>
<accession>A0A099I8K4</accession>
<keyword evidence="1" id="KW-1133">Transmembrane helix</keyword>
<organism evidence="5 6">
    <name type="scientific">Clostridium innocuum</name>
    <dbReference type="NCBI Taxonomy" id="1522"/>
    <lineage>
        <taxon>Bacteria</taxon>
        <taxon>Bacillati</taxon>
        <taxon>Bacillota</taxon>
        <taxon>Clostridia</taxon>
        <taxon>Eubacteriales</taxon>
        <taxon>Clostridiaceae</taxon>
        <taxon>Clostridium</taxon>
    </lineage>
</organism>
<keyword evidence="1" id="KW-0812">Transmembrane</keyword>
<evidence type="ECO:0000259" key="3">
    <source>
        <dbReference type="Pfam" id="PF09972"/>
    </source>
</evidence>
<dbReference type="InterPro" id="IPR048389">
    <property type="entry name" value="YciQ-like_C"/>
</dbReference>
<reference evidence="5 6" key="1">
    <citation type="submission" date="2014-08" db="EMBL/GenBank/DDBJ databases">
        <title>Clostridium innocuum, an unnegligible vancomycin-resistant pathogen causing extra-intestinal infections.</title>
        <authorList>
            <person name="Feng Y."/>
            <person name="Chiu C.-H."/>
        </authorList>
    </citation>
    <scope>NUCLEOTIDE SEQUENCE [LARGE SCALE GENOMIC DNA]</scope>
    <source>
        <strain evidence="5 6">AN88</strain>
    </source>
</reference>
<sequence length="634" mass="70893">MKKIKRWIAVCCLLFAATLIPVDAQEAFIIDDLHVSMEVHEDGGIDITETYVLNFTEAKHGFFRNIPTSYDMEWSVDGKLEKKSYYFPVSEVTCNRTCSLEGNADAVVVKLGDPDKTVYGEQKYEISYHVKTKDLDLSNHAQALYWNLASGFDTQIRHLSYDIKMPKAFDENAVFTYSGAFGETTTNLTHEVDQLHIKGETGRLLLSNESATIKVNLPNGYFIYPKPKDYSIPVSIASGILLLAALSLFWKYGRDDEIIATVEFKAPDGLDSAGVGYVIDNTVENKDILSLIIDWANRGFIKIYDEKDGFQLEKLQDMTKENSHAYERAFFDSIFLYETIVREEGMKNEEVRRGLASAKSMLRNYFNKDPKKRIFTNTSVVLQVIMILLIGLPGLLLSFFSAKAKYEMNLFAIPYVIPSVLLMVSCIPWIIIMRKRYVMKKPTFVLVMCLMVFLNGILIAVNAVLQLLVGGSMWAVLLHAVITILLILIMIFMDKRSEQGTRWLGQILGLKDFILTCEKDRLELLAKDDPYAFFSILPYAYVLGVSDVWVKKFETIAVAAPNWYQGYDSTGVFTTMLWWNHFHYCFHDISAAATYVPAPKGGSGGGSFGGFGGGGFSGGGFSGGGFGGGGGGSW</sequence>
<dbReference type="Proteomes" id="UP000030008">
    <property type="component" value="Unassembled WGS sequence"/>
</dbReference>
<dbReference type="Pfam" id="PF09972">
    <property type="entry name" value="DUF2207"/>
    <property type="match status" value="1"/>
</dbReference>
<feature type="domain" description="Predicted membrane protein YciQ-like C-terminal" evidence="4">
    <location>
        <begin position="264"/>
        <end position="553"/>
    </location>
</feature>
<dbReference type="SUPFAM" id="SSF103473">
    <property type="entry name" value="MFS general substrate transporter"/>
    <property type="match status" value="1"/>
</dbReference>
<dbReference type="RefSeq" id="WP_044905109.1">
    <property type="nucleotide sequence ID" value="NZ_JQIF01000039.1"/>
</dbReference>
<dbReference type="EMBL" id="JQIF01000039">
    <property type="protein sequence ID" value="KGJ53567.1"/>
    <property type="molecule type" value="Genomic_DNA"/>
</dbReference>
<evidence type="ECO:0000259" key="4">
    <source>
        <dbReference type="Pfam" id="PF20990"/>
    </source>
</evidence>
<evidence type="ECO:0000313" key="6">
    <source>
        <dbReference type="Proteomes" id="UP000030008"/>
    </source>
</evidence>
<dbReference type="InterPro" id="IPR018702">
    <property type="entry name" value="DUF2207"/>
</dbReference>
<protein>
    <submittedName>
        <fullName evidence="5">Membrane protein</fullName>
    </submittedName>
</protein>
<evidence type="ECO:0000313" key="5">
    <source>
        <dbReference type="EMBL" id="KGJ53567.1"/>
    </source>
</evidence>
<feature type="transmembrane region" description="Helical" evidence="1">
    <location>
        <begin position="412"/>
        <end position="432"/>
    </location>
</feature>
<feature type="transmembrane region" description="Helical" evidence="1">
    <location>
        <begin position="444"/>
        <end position="465"/>
    </location>
</feature>
<evidence type="ECO:0000256" key="2">
    <source>
        <dbReference type="SAM" id="SignalP"/>
    </source>
</evidence>
<dbReference type="Pfam" id="PF20990">
    <property type="entry name" value="DUF2207_C"/>
    <property type="match status" value="1"/>
</dbReference>
<evidence type="ECO:0000256" key="1">
    <source>
        <dbReference type="SAM" id="Phobius"/>
    </source>
</evidence>
<comment type="caution">
    <text evidence="5">The sequence shown here is derived from an EMBL/GenBank/DDBJ whole genome shotgun (WGS) entry which is preliminary data.</text>
</comment>
<feature type="signal peptide" evidence="2">
    <location>
        <begin position="1"/>
        <end position="24"/>
    </location>
</feature>
<feature type="transmembrane region" description="Helical" evidence="1">
    <location>
        <begin position="471"/>
        <end position="493"/>
    </location>
</feature>
<name>A0A099I8K4_CLOIN</name>
<proteinExistence type="predicted"/>
<feature type="chain" id="PRO_5038741144" evidence="2">
    <location>
        <begin position="25"/>
        <end position="634"/>
    </location>
</feature>
<feature type="transmembrane region" description="Helical" evidence="1">
    <location>
        <begin position="230"/>
        <end position="250"/>
    </location>
</feature>
<gene>
    <name evidence="5" type="ORF">CIAN88_09135</name>
</gene>
<feature type="transmembrane region" description="Helical" evidence="1">
    <location>
        <begin position="380"/>
        <end position="400"/>
    </location>
</feature>
<keyword evidence="1" id="KW-0472">Membrane</keyword>
<keyword evidence="2" id="KW-0732">Signal</keyword>
<dbReference type="InterPro" id="IPR036259">
    <property type="entry name" value="MFS_trans_sf"/>
</dbReference>